<evidence type="ECO:0000313" key="2">
    <source>
        <dbReference type="EMBL" id="COW78007.1"/>
    </source>
</evidence>
<dbReference type="EMBL" id="CSBK01000010">
    <property type="protein sequence ID" value="COW78007.1"/>
    <property type="molecule type" value="Genomic_DNA"/>
</dbReference>
<dbReference type="Proteomes" id="UP000045842">
    <property type="component" value="Unassembled WGS sequence"/>
</dbReference>
<dbReference type="Proteomes" id="UP000039021">
    <property type="component" value="Unassembled WGS sequence"/>
</dbReference>
<evidence type="ECO:0000313" key="3">
    <source>
        <dbReference type="Proteomes" id="UP000039021"/>
    </source>
</evidence>
<gene>
    <name evidence="1" type="ORF">ERS007679_04052</name>
    <name evidence="2" type="ORF">ERS007739_00054</name>
</gene>
<sequence>MGLGCDTSLAWANRIDVLTTVPAGSRQPPISAGAVTLRAVEAMTVCRRIPSLRTASKNPSSPPTAAQTTWLWISGAWASSHNVQDRAAAVVS</sequence>
<name>A0A655J8H3_MYCTX</name>
<organism evidence="1 4">
    <name type="scientific">Mycobacterium tuberculosis</name>
    <dbReference type="NCBI Taxonomy" id="1773"/>
    <lineage>
        <taxon>Bacteria</taxon>
        <taxon>Bacillati</taxon>
        <taxon>Actinomycetota</taxon>
        <taxon>Actinomycetes</taxon>
        <taxon>Mycobacteriales</taxon>
        <taxon>Mycobacteriaceae</taxon>
        <taxon>Mycobacterium</taxon>
        <taxon>Mycobacterium tuberculosis complex</taxon>
    </lineage>
</organism>
<dbReference type="EMBL" id="CSAD01000893">
    <property type="protein sequence ID" value="COW58748.1"/>
    <property type="molecule type" value="Genomic_DNA"/>
</dbReference>
<reference evidence="3 4" key="1">
    <citation type="submission" date="2015-03" db="EMBL/GenBank/DDBJ databases">
        <authorList>
            <consortium name="Pathogen Informatics"/>
        </authorList>
    </citation>
    <scope>NUCLEOTIDE SEQUENCE [LARGE SCALE GENOMIC DNA]</scope>
    <source>
        <strain evidence="1 4">G09801536</strain>
        <strain evidence="3">N09902308</strain>
    </source>
</reference>
<protein>
    <submittedName>
        <fullName evidence="1">Uncharacterized protein</fullName>
    </submittedName>
</protein>
<reference evidence="2" key="2">
    <citation type="submission" date="2015-03" db="EMBL/GenBank/DDBJ databases">
        <authorList>
            <consortium name="Pathogen Informatics"/>
            <person name="Murphy D."/>
        </authorList>
    </citation>
    <scope>NUCLEOTIDE SEQUENCE</scope>
    <source>
        <strain evidence="2">N09902308</strain>
    </source>
</reference>
<accession>A0A655J8H3</accession>
<proteinExistence type="predicted"/>
<evidence type="ECO:0000313" key="4">
    <source>
        <dbReference type="Proteomes" id="UP000045842"/>
    </source>
</evidence>
<evidence type="ECO:0000313" key="1">
    <source>
        <dbReference type="EMBL" id="COW58748.1"/>
    </source>
</evidence>
<dbReference type="AlphaFoldDB" id="A0A655J8H3"/>